<feature type="domain" description="Reverse transcriptase N-terminal" evidence="1">
    <location>
        <begin position="12"/>
        <end position="65"/>
    </location>
</feature>
<proteinExistence type="predicted"/>
<sequence>MFSYHLKSYKSWKSLPWKQINERIFILQNKIYRASQECNQKDLKHNQSILINSLEAKFKCIEDVDQFIYRYYLKYNSETYSSTEFFKRDILICLLRKEQSNCCITDKVKQNILYLCIQPEWQAKLEPRISKYFTNFIPKTLDSIISKHSSNNLCYIFSITSYIKYININNLLAKVQSSLQIDSTFKIWMKEQRIVEPLKYNCSNQYTTSNYYDDLYRAIKCIIYCGIEWFTLTKVFHRAKEYNKLRIFNMYFTDISKLNIIYTAEKKHVFDDCLFFFKSINLILNLAKANLKYAQYRYETKNCVLKSYVKMIKMSIYKKDFLGRLRPNTKLNIIKSINKIQRSFTLFYKEYKICFSDTDFIKLCRVIDNILNNWLRKKYKGQKKIWCTANLIKHCR</sequence>
<keyword evidence="2" id="KW-0934">Plastid</keyword>
<dbReference type="AlphaFoldDB" id="A0A141SE02"/>
<dbReference type="EMBL" id="KT266787">
    <property type="protein sequence ID" value="AMK96520.1"/>
    <property type="molecule type" value="Genomic_DNA"/>
</dbReference>
<dbReference type="InterPro" id="IPR025960">
    <property type="entry name" value="RVT_N"/>
</dbReference>
<protein>
    <recommendedName>
        <fullName evidence="1">Reverse transcriptase N-terminal domain-containing protein</fullName>
    </recommendedName>
</protein>
<dbReference type="Pfam" id="PF13655">
    <property type="entry name" value="RVT_N"/>
    <property type="match status" value="1"/>
</dbReference>
<dbReference type="RefSeq" id="YP_009244278.1">
    <property type="nucleotide sequence ID" value="NC_029859.1"/>
</dbReference>
<organism evidence="2">
    <name type="scientific">Gelidium vagum</name>
    <name type="common">Red alga</name>
    <dbReference type="NCBI Taxonomy" id="35171"/>
    <lineage>
        <taxon>Eukaryota</taxon>
        <taxon>Rhodophyta</taxon>
        <taxon>Florideophyceae</taxon>
        <taxon>Rhodymeniophycidae</taxon>
        <taxon>Gelidiales</taxon>
        <taxon>Gelidiaceae</taxon>
        <taxon>Gelidium</taxon>
    </lineage>
</organism>
<geneLocation type="plastid" evidence="2"/>
<evidence type="ECO:0000259" key="1">
    <source>
        <dbReference type="Pfam" id="PF13655"/>
    </source>
</evidence>
<evidence type="ECO:0000313" key="2">
    <source>
        <dbReference type="EMBL" id="AMK96520.1"/>
    </source>
</evidence>
<reference evidence="2" key="1">
    <citation type="submission" date="2015-07" db="EMBL/GenBank/DDBJ databases">
        <title>Reconstructing the complex evolutionary history of mobile plasmids in red algal genomes.</title>
        <authorList>
            <person name="Lee J."/>
            <person name="Kim K.M."/>
            <person name="Yang E.C."/>
            <person name="Miller K.A."/>
            <person name="Boo S.M."/>
            <person name="Bhattacharya D."/>
            <person name="Yoon H.S."/>
        </authorList>
    </citation>
    <scope>NUCLEOTIDE SEQUENCE</scope>
</reference>
<name>A0A141SE02_GELVA</name>
<gene>
    <name evidence="2" type="primary">ORF12</name>
    <name evidence="2" type="ORF">Gvag_060</name>
</gene>
<dbReference type="GeneID" id="27216037"/>
<accession>A0A141SE02</accession>